<keyword evidence="5" id="KW-0716">Sensory transduction</keyword>
<dbReference type="GO" id="GO:0000155">
    <property type="term" value="F:phosphorelay sensor kinase activity"/>
    <property type="evidence" value="ECO:0007669"/>
    <property type="project" value="InterPro"/>
</dbReference>
<evidence type="ECO:0000256" key="4">
    <source>
        <dbReference type="ARBA" id="ARBA00022543"/>
    </source>
</evidence>
<evidence type="ECO:0000256" key="10">
    <source>
        <dbReference type="SAM" id="Coils"/>
    </source>
</evidence>
<dbReference type="CDD" id="cd00082">
    <property type="entry name" value="HisKA"/>
    <property type="match status" value="1"/>
</dbReference>
<dbReference type="GO" id="GO:0007234">
    <property type="term" value="P:osmosensory signaling via phosphorelay pathway"/>
    <property type="evidence" value="ECO:0007669"/>
    <property type="project" value="TreeGrafter"/>
</dbReference>
<dbReference type="InterPro" id="IPR005467">
    <property type="entry name" value="His_kinase_dom"/>
</dbReference>
<dbReference type="AlphaFoldDB" id="A0A1G7RIQ9"/>
<dbReference type="Pfam" id="PF01590">
    <property type="entry name" value="GAF"/>
    <property type="match status" value="1"/>
</dbReference>
<dbReference type="SUPFAM" id="SSF55874">
    <property type="entry name" value="ATPase domain of HSP90 chaperone/DNA topoisomerase II/histidine kinase"/>
    <property type="match status" value="1"/>
</dbReference>
<evidence type="ECO:0000313" key="13">
    <source>
        <dbReference type="EMBL" id="SDG10621.1"/>
    </source>
</evidence>
<dbReference type="PROSITE" id="PS50046">
    <property type="entry name" value="PHYTOCHROME_2"/>
    <property type="match status" value="1"/>
</dbReference>
<keyword evidence="4" id="KW-0600">Photoreceptor protein</keyword>
<dbReference type="InterPro" id="IPR003661">
    <property type="entry name" value="HisK_dim/P_dom"/>
</dbReference>
<dbReference type="SUPFAM" id="SSF47384">
    <property type="entry name" value="Homodimeric domain of signal transducing histidine kinase"/>
    <property type="match status" value="1"/>
</dbReference>
<dbReference type="GO" id="GO:0030295">
    <property type="term" value="F:protein kinase activator activity"/>
    <property type="evidence" value="ECO:0007669"/>
    <property type="project" value="TreeGrafter"/>
</dbReference>
<evidence type="ECO:0000256" key="7">
    <source>
        <dbReference type="ARBA" id="ARBA00022777"/>
    </source>
</evidence>
<dbReference type="InterPro" id="IPR003594">
    <property type="entry name" value="HATPase_dom"/>
</dbReference>
<dbReference type="GO" id="GO:0006355">
    <property type="term" value="P:regulation of DNA-templated transcription"/>
    <property type="evidence" value="ECO:0007669"/>
    <property type="project" value="InterPro"/>
</dbReference>
<dbReference type="InterPro" id="IPR013515">
    <property type="entry name" value="Phytochrome_cen-reg"/>
</dbReference>
<sequence>MYPKEYINCDQEPIHICGEVQEYGFLIGTQNSKIVSYSQNVLELFSLGSDSVIGTDIHAFFKNYDIDVNWENYSSNENLAIQHIGFKNEEYTLSIHTNNEITFFEIEKVLPNHKINKEYAAVQNILRMSNDNNVWAVLLKEIQEIIDFDRVMIYQFLYDGSGEVIEELVKPDLDSYLHLHYPESDIPAQARELYLKNPVRITSHVSGKTFPIVGIIPKENIDLTYSVTRSSSPVHREYLKNAGVEASFSTSIIVNGKLWGLVACQNAKPKHLDIQSRLLVETLTRTSANTFSANRSLQTLEEYQRINLNNISLRQNLLSEESFKKGLENNIQDIRETCDADGMIIKINNEIITAGSVPNNSDIEKIIKWSIDNNQDFEENIFISDTFCKKIDTELENPETSCGIIISVLGNNTSDMLIWLRKEQGQKIKWAGKPEKRTVSEIKDGIEIIKFSPRKSFEVWKEYVKGTSLPWKIKEIESAKWITSVILKASHTKSSQIQDLNSKLKELNQELDTFSYTISHDLNTPLTVIKLNAQMLQRTSQVNDNSKKFIDAIINQVDSMSDMIKNVLELSKIKKSEIELKRVEVDSLINKLAEESKISFNSPHTEIIIEDTPEVLGNQTMVYQVFVNIIGNAVKYSSKSEKPQVKIVGEVYEDDVTYRISDNGIGIKKEDSNKMFKIFSRMSNAKDFHGNGVGLSIVHHLMDKMGGKISYESESGKGTTFILKFQKPNYDFSIS</sequence>
<dbReference type="SMART" id="SM00387">
    <property type="entry name" value="HATPase_c"/>
    <property type="match status" value="1"/>
</dbReference>
<dbReference type="InterPro" id="IPR013654">
    <property type="entry name" value="PAS_2"/>
</dbReference>
<reference evidence="14" key="1">
    <citation type="submission" date="2016-10" db="EMBL/GenBank/DDBJ databases">
        <authorList>
            <person name="Varghese N."/>
            <person name="Submissions S."/>
        </authorList>
    </citation>
    <scope>NUCLEOTIDE SEQUENCE [LARGE SCALE GENOMIC DNA]</scope>
    <source>
        <strain evidence="14">DSM 19684</strain>
    </source>
</reference>
<evidence type="ECO:0000256" key="9">
    <source>
        <dbReference type="ARBA" id="ARBA00023170"/>
    </source>
</evidence>
<evidence type="ECO:0000259" key="11">
    <source>
        <dbReference type="PROSITE" id="PS50046"/>
    </source>
</evidence>
<evidence type="ECO:0000313" key="14">
    <source>
        <dbReference type="Proteomes" id="UP000199203"/>
    </source>
</evidence>
<dbReference type="PRINTS" id="PR01033">
    <property type="entry name" value="PHYTOCHROME"/>
</dbReference>
<evidence type="ECO:0000259" key="12">
    <source>
        <dbReference type="PROSITE" id="PS50109"/>
    </source>
</evidence>
<evidence type="ECO:0000256" key="5">
    <source>
        <dbReference type="ARBA" id="ARBA00022606"/>
    </source>
</evidence>
<keyword evidence="9" id="KW-0675">Receptor</keyword>
<dbReference type="Proteomes" id="UP000199203">
    <property type="component" value="Unassembled WGS sequence"/>
</dbReference>
<dbReference type="EMBL" id="FNBH01000003">
    <property type="protein sequence ID" value="SDG10621.1"/>
    <property type="molecule type" value="Genomic_DNA"/>
</dbReference>
<feature type="coiled-coil region" evidence="10">
    <location>
        <begin position="490"/>
        <end position="517"/>
    </location>
</feature>
<dbReference type="OrthoDB" id="9766459at2"/>
<dbReference type="STRING" id="454006.SAMN05421825_2681"/>
<feature type="domain" description="Histidine kinase" evidence="12">
    <location>
        <begin position="517"/>
        <end position="729"/>
    </location>
</feature>
<dbReference type="GO" id="GO:0009584">
    <property type="term" value="P:detection of visible light"/>
    <property type="evidence" value="ECO:0007669"/>
    <property type="project" value="InterPro"/>
</dbReference>
<gene>
    <name evidence="13" type="ORF">SAMN05421825_2681</name>
</gene>
<keyword evidence="7 13" id="KW-0418">Kinase</keyword>
<dbReference type="PANTHER" id="PTHR42878">
    <property type="entry name" value="TWO-COMPONENT HISTIDINE KINASE"/>
    <property type="match status" value="1"/>
</dbReference>
<dbReference type="GO" id="GO:0000156">
    <property type="term" value="F:phosphorelay response regulator activity"/>
    <property type="evidence" value="ECO:0007669"/>
    <property type="project" value="TreeGrafter"/>
</dbReference>
<accession>A0A1G7RIQ9</accession>
<dbReference type="Pfam" id="PF02518">
    <property type="entry name" value="HATPase_c"/>
    <property type="match status" value="1"/>
</dbReference>
<dbReference type="InterPro" id="IPR036097">
    <property type="entry name" value="HisK_dim/P_sf"/>
</dbReference>
<dbReference type="InterPro" id="IPR001294">
    <property type="entry name" value="Phytochrome"/>
</dbReference>
<dbReference type="Gene3D" id="3.30.565.10">
    <property type="entry name" value="Histidine kinase-like ATPase, C-terminal domain"/>
    <property type="match status" value="1"/>
</dbReference>
<dbReference type="InterPro" id="IPR036890">
    <property type="entry name" value="HATPase_C_sf"/>
</dbReference>
<dbReference type="Gene3D" id="1.10.287.130">
    <property type="match status" value="1"/>
</dbReference>
<dbReference type="Gene3D" id="3.30.450.270">
    <property type="match status" value="1"/>
</dbReference>
<dbReference type="PANTHER" id="PTHR42878:SF15">
    <property type="entry name" value="BACTERIOPHYTOCHROME"/>
    <property type="match status" value="1"/>
</dbReference>
<dbReference type="InterPro" id="IPR050351">
    <property type="entry name" value="BphY/WalK/GraS-like"/>
</dbReference>
<feature type="domain" description="Phytochrome chromophore attachment site" evidence="11">
    <location>
        <begin position="130"/>
        <end position="285"/>
    </location>
</feature>
<dbReference type="InterPro" id="IPR043150">
    <property type="entry name" value="Phytochrome_PHY_sf"/>
</dbReference>
<dbReference type="Gene3D" id="3.30.450.20">
    <property type="entry name" value="PAS domain"/>
    <property type="match status" value="1"/>
</dbReference>
<dbReference type="SUPFAM" id="SSF55785">
    <property type="entry name" value="PYP-like sensor domain (PAS domain)"/>
    <property type="match status" value="1"/>
</dbReference>
<evidence type="ECO:0000256" key="1">
    <source>
        <dbReference type="ARBA" id="ARBA00000085"/>
    </source>
</evidence>
<dbReference type="Gene3D" id="3.30.450.40">
    <property type="match status" value="1"/>
</dbReference>
<keyword evidence="6" id="KW-0808">Transferase</keyword>
<keyword evidence="10" id="KW-0175">Coiled coil</keyword>
<dbReference type="EC" id="2.7.13.3" evidence="3"/>
<dbReference type="Pfam" id="PF00512">
    <property type="entry name" value="HisKA"/>
    <property type="match status" value="1"/>
</dbReference>
<dbReference type="InterPro" id="IPR035965">
    <property type="entry name" value="PAS-like_dom_sf"/>
</dbReference>
<dbReference type="RefSeq" id="WP_089873932.1">
    <property type="nucleotide sequence ID" value="NZ_FNBH01000003.1"/>
</dbReference>
<comment type="catalytic activity">
    <reaction evidence="1">
        <text>ATP + protein L-histidine = ADP + protein N-phospho-L-histidine.</text>
        <dbReference type="EC" id="2.7.13.3"/>
    </reaction>
</comment>
<proteinExistence type="inferred from homology"/>
<dbReference type="InterPro" id="IPR029016">
    <property type="entry name" value="GAF-like_dom_sf"/>
</dbReference>
<name>A0A1G7RIQ9_9FLAO</name>
<dbReference type="SUPFAM" id="SSF55781">
    <property type="entry name" value="GAF domain-like"/>
    <property type="match status" value="2"/>
</dbReference>
<keyword evidence="14" id="KW-1185">Reference proteome</keyword>
<organism evidence="13 14">
    <name type="scientific">Epilithonimonas hungarica</name>
    <dbReference type="NCBI Taxonomy" id="454006"/>
    <lineage>
        <taxon>Bacteria</taxon>
        <taxon>Pseudomonadati</taxon>
        <taxon>Bacteroidota</taxon>
        <taxon>Flavobacteriia</taxon>
        <taxon>Flavobacteriales</taxon>
        <taxon>Weeksellaceae</taxon>
        <taxon>Chryseobacterium group</taxon>
        <taxon>Epilithonimonas</taxon>
    </lineage>
</organism>
<keyword evidence="8" id="KW-0157">Chromophore</keyword>
<dbReference type="InterPro" id="IPR016132">
    <property type="entry name" value="Phyto_chromo_attachment"/>
</dbReference>
<dbReference type="SMART" id="SM00388">
    <property type="entry name" value="HisKA"/>
    <property type="match status" value="1"/>
</dbReference>
<evidence type="ECO:0000256" key="2">
    <source>
        <dbReference type="ARBA" id="ARBA00006402"/>
    </source>
</evidence>
<evidence type="ECO:0000256" key="6">
    <source>
        <dbReference type="ARBA" id="ARBA00022679"/>
    </source>
</evidence>
<dbReference type="GO" id="GO:0009881">
    <property type="term" value="F:photoreceptor activity"/>
    <property type="evidence" value="ECO:0007669"/>
    <property type="project" value="UniProtKB-KW"/>
</dbReference>
<comment type="similarity">
    <text evidence="2">In the N-terminal section; belongs to the phytochrome family.</text>
</comment>
<protein>
    <recommendedName>
        <fullName evidence="3">histidine kinase</fullName>
        <ecNumber evidence="3">2.7.13.3</ecNumber>
    </recommendedName>
</protein>
<dbReference type="Pfam" id="PF00360">
    <property type="entry name" value="PHY"/>
    <property type="match status" value="1"/>
</dbReference>
<evidence type="ECO:0000256" key="3">
    <source>
        <dbReference type="ARBA" id="ARBA00012438"/>
    </source>
</evidence>
<dbReference type="Pfam" id="PF08446">
    <property type="entry name" value="PAS_2"/>
    <property type="match status" value="1"/>
</dbReference>
<evidence type="ECO:0000256" key="8">
    <source>
        <dbReference type="ARBA" id="ARBA00022991"/>
    </source>
</evidence>
<dbReference type="PROSITE" id="PS50109">
    <property type="entry name" value="HIS_KIN"/>
    <property type="match status" value="1"/>
</dbReference>
<dbReference type="InterPro" id="IPR003018">
    <property type="entry name" value="GAF"/>
</dbReference>